<sequence>MILLARLRQVFLPAWNGSCVACESKELWKVSSSGGLRGRPSCLGGRSRGVTSPCPGTAFPGEVTLACVGTVISWMRVVSSVAATLDTKGRTSAVHLHPQEEAASLPDLASKFQEELGIVEEGECCPSTPVAATASFMNTKSLYDTQLPACLHAAHRIARLAFHEQKFHY</sequence>
<name>A0ABN8YUE4_RANTA</name>
<keyword evidence="2" id="KW-1185">Reference proteome</keyword>
<gene>
    <name evidence="1" type="ORF">MRATA1EN1_LOCUS13218</name>
</gene>
<evidence type="ECO:0000313" key="2">
    <source>
        <dbReference type="Proteomes" id="UP001176941"/>
    </source>
</evidence>
<evidence type="ECO:0000313" key="1">
    <source>
        <dbReference type="EMBL" id="CAI9164256.1"/>
    </source>
</evidence>
<dbReference type="EMBL" id="OX459958">
    <property type="protein sequence ID" value="CAI9164256.1"/>
    <property type="molecule type" value="Genomic_DNA"/>
</dbReference>
<organism evidence="1 2">
    <name type="scientific">Rangifer tarandus platyrhynchus</name>
    <name type="common">Svalbard reindeer</name>
    <dbReference type="NCBI Taxonomy" id="3082113"/>
    <lineage>
        <taxon>Eukaryota</taxon>
        <taxon>Metazoa</taxon>
        <taxon>Chordata</taxon>
        <taxon>Craniata</taxon>
        <taxon>Vertebrata</taxon>
        <taxon>Euteleostomi</taxon>
        <taxon>Mammalia</taxon>
        <taxon>Eutheria</taxon>
        <taxon>Laurasiatheria</taxon>
        <taxon>Artiodactyla</taxon>
        <taxon>Ruminantia</taxon>
        <taxon>Pecora</taxon>
        <taxon>Cervidae</taxon>
        <taxon>Odocoileinae</taxon>
        <taxon>Rangifer</taxon>
    </lineage>
</organism>
<proteinExistence type="predicted"/>
<dbReference type="Proteomes" id="UP001176941">
    <property type="component" value="Chromosome 22"/>
</dbReference>
<accession>A0ABN8YUE4</accession>
<reference evidence="1" key="1">
    <citation type="submission" date="2023-04" db="EMBL/GenBank/DDBJ databases">
        <authorList>
            <consortium name="ELIXIR-Norway"/>
        </authorList>
    </citation>
    <scope>NUCLEOTIDE SEQUENCE [LARGE SCALE GENOMIC DNA]</scope>
</reference>
<protein>
    <submittedName>
        <fullName evidence="1">Uncharacterized protein</fullName>
    </submittedName>
</protein>